<proteinExistence type="predicted"/>
<protein>
    <submittedName>
        <fullName evidence="2">Uncharacterized protein</fullName>
    </submittedName>
</protein>
<evidence type="ECO:0000256" key="1">
    <source>
        <dbReference type="SAM" id="MobiDB-lite"/>
    </source>
</evidence>
<name>A0A0C5VSA5_9GAMM</name>
<dbReference type="Proteomes" id="UP000032266">
    <property type="component" value="Chromosome"/>
</dbReference>
<evidence type="ECO:0000313" key="2">
    <source>
        <dbReference type="EMBL" id="AJQ97557.1"/>
    </source>
</evidence>
<evidence type="ECO:0000313" key="3">
    <source>
        <dbReference type="Proteomes" id="UP000032266"/>
    </source>
</evidence>
<keyword evidence="3" id="KW-1185">Reference proteome</keyword>
<dbReference type="EMBL" id="CP007142">
    <property type="protein sequence ID" value="AJQ97557.1"/>
    <property type="molecule type" value="Genomic_DNA"/>
</dbReference>
<organism evidence="2 3">
    <name type="scientific">Gynuella sunshinyii YC6258</name>
    <dbReference type="NCBI Taxonomy" id="1445510"/>
    <lineage>
        <taxon>Bacteria</taxon>
        <taxon>Pseudomonadati</taxon>
        <taxon>Pseudomonadota</taxon>
        <taxon>Gammaproteobacteria</taxon>
        <taxon>Oceanospirillales</taxon>
        <taxon>Saccharospirillaceae</taxon>
        <taxon>Gynuella</taxon>
    </lineage>
</organism>
<dbReference type="KEGG" id="gsn:YC6258_05529"/>
<accession>A0A0C5VSA5</accession>
<dbReference type="HOGENOM" id="CLU_2843714_0_0_6"/>
<dbReference type="AlphaFoldDB" id="A0A0C5VSA5"/>
<gene>
    <name evidence="2" type="ORF">YC6258_05529</name>
</gene>
<reference evidence="2 3" key="1">
    <citation type="submission" date="2014-01" db="EMBL/GenBank/DDBJ databases">
        <title>Full genme sequencing of cellulolytic bacterium Gynuella sunshinyii YC6258T gen. nov., sp. nov.</title>
        <authorList>
            <person name="Khan H."/>
            <person name="Chung E.J."/>
            <person name="Chung Y.R."/>
        </authorList>
    </citation>
    <scope>NUCLEOTIDE SEQUENCE [LARGE SCALE GENOMIC DNA]</scope>
    <source>
        <strain evidence="2 3">YC6258</strain>
    </source>
</reference>
<feature type="region of interest" description="Disordered" evidence="1">
    <location>
        <begin position="1"/>
        <end position="22"/>
    </location>
</feature>
<sequence length="65" mass="7184">MGPLKNRNSFDAGEEAPLATPQFTDVNEDVRLGLTTSCAKIVHFSEAPYIQAGQNMFHLHEHITS</sequence>